<reference evidence="2" key="1">
    <citation type="submission" date="2020-02" db="EMBL/GenBank/DDBJ databases">
        <authorList>
            <person name="Meier V. D."/>
        </authorList>
    </citation>
    <scope>NUCLEOTIDE SEQUENCE</scope>
    <source>
        <strain evidence="2">AVDCRST_MAG53</strain>
    </source>
</reference>
<sequence length="50" mass="5571">ADAHAVARQPAGQRAHVHEEHPSVARGQRRAAARRPARRRGRERHPVPAL</sequence>
<organism evidence="2">
    <name type="scientific">uncultured Solirubrobacteraceae bacterium</name>
    <dbReference type="NCBI Taxonomy" id="1162706"/>
    <lineage>
        <taxon>Bacteria</taxon>
        <taxon>Bacillati</taxon>
        <taxon>Actinomycetota</taxon>
        <taxon>Thermoleophilia</taxon>
        <taxon>Solirubrobacterales</taxon>
        <taxon>Solirubrobacteraceae</taxon>
        <taxon>environmental samples</taxon>
    </lineage>
</organism>
<gene>
    <name evidence="2" type="ORF">AVDCRST_MAG53-3342</name>
</gene>
<evidence type="ECO:0000256" key="1">
    <source>
        <dbReference type="SAM" id="MobiDB-lite"/>
    </source>
</evidence>
<evidence type="ECO:0000313" key="2">
    <source>
        <dbReference type="EMBL" id="CAA9518338.1"/>
    </source>
</evidence>
<feature type="non-terminal residue" evidence="2">
    <location>
        <position position="50"/>
    </location>
</feature>
<protein>
    <submittedName>
        <fullName evidence="2">Uncharacterized protein</fullName>
    </submittedName>
</protein>
<feature type="region of interest" description="Disordered" evidence="1">
    <location>
        <begin position="1"/>
        <end position="50"/>
    </location>
</feature>
<accession>A0A6J4TBG9</accession>
<proteinExistence type="predicted"/>
<dbReference type="AlphaFoldDB" id="A0A6J4TBG9"/>
<feature type="compositionally biased region" description="Basic residues" evidence="1">
    <location>
        <begin position="27"/>
        <end position="43"/>
    </location>
</feature>
<dbReference type="EMBL" id="CADCVR010000096">
    <property type="protein sequence ID" value="CAA9518338.1"/>
    <property type="molecule type" value="Genomic_DNA"/>
</dbReference>
<feature type="non-terminal residue" evidence="2">
    <location>
        <position position="1"/>
    </location>
</feature>
<name>A0A6J4TBG9_9ACTN</name>